<comment type="subcellular location">
    <subcellularLocation>
        <location evidence="1">Mitochondrion inner membrane</location>
    </subcellularLocation>
</comment>
<sequence>MSLTRLCGSGAHWRLLFKPSAVTTTRALFSGTGSGLARVLGSGSSPSASSTLARIASDGSGERGYKNFGHKPEKEATITKAFYIFLAVMMVGACVDWQKLRNAVGWPKVDADAGINVEKNEPTSEVGSEEDSDDDTDEDGQKKKPRKEKIGFRDRKIIEYENRIRQFSTPDKVFRYFATIQAPQGETVEVFMTPIDFLTSMTPGMKQPEGICSYSGRFCSQLIFWFCCF</sequence>
<evidence type="ECO:0000256" key="1">
    <source>
        <dbReference type="ARBA" id="ARBA00004273"/>
    </source>
</evidence>
<dbReference type="GO" id="GO:0005509">
    <property type="term" value="F:calcium ion binding"/>
    <property type="evidence" value="ECO:0007669"/>
    <property type="project" value="InterPro"/>
</dbReference>
<reference evidence="6" key="1">
    <citation type="submission" date="2021-05" db="EMBL/GenBank/DDBJ databases">
        <authorList>
            <person name="Alioto T."/>
            <person name="Alioto T."/>
            <person name="Gomez Garrido J."/>
        </authorList>
    </citation>
    <scope>NUCLEOTIDE SEQUENCE</scope>
</reference>
<evidence type="ECO:0000313" key="6">
    <source>
        <dbReference type="EMBL" id="CAG6561517.1"/>
    </source>
</evidence>
<evidence type="ECO:0000256" key="4">
    <source>
        <dbReference type="ARBA" id="ARBA00023136"/>
    </source>
</evidence>
<name>A0A8D8NDN8_CULPI</name>
<feature type="compositionally biased region" description="Acidic residues" evidence="5">
    <location>
        <begin position="127"/>
        <end position="138"/>
    </location>
</feature>
<dbReference type="EMBL" id="HBUE01161187">
    <property type="protein sequence ID" value="CAG6510113.1"/>
    <property type="molecule type" value="Transcribed_RNA"/>
</dbReference>
<dbReference type="AlphaFoldDB" id="A0A8D8NDN8"/>
<protein>
    <submittedName>
        <fullName evidence="6">Calcium uptake protein 1 homolog, mitochondrial</fullName>
    </submittedName>
</protein>
<evidence type="ECO:0000256" key="5">
    <source>
        <dbReference type="SAM" id="MobiDB-lite"/>
    </source>
</evidence>
<dbReference type="GO" id="GO:1990246">
    <property type="term" value="C:uniplex complex"/>
    <property type="evidence" value="ECO:0007669"/>
    <property type="project" value="TreeGrafter"/>
</dbReference>
<keyword evidence="2" id="KW-0479">Metal-binding</keyword>
<dbReference type="InterPro" id="IPR039800">
    <property type="entry name" value="MICU1/2/3"/>
</dbReference>
<feature type="region of interest" description="Disordered" evidence="5">
    <location>
        <begin position="115"/>
        <end position="148"/>
    </location>
</feature>
<evidence type="ECO:0000256" key="2">
    <source>
        <dbReference type="ARBA" id="ARBA00022723"/>
    </source>
</evidence>
<keyword evidence="4" id="KW-0472">Membrane</keyword>
<dbReference type="PANTHER" id="PTHR12294">
    <property type="entry name" value="EF HAND DOMAIN FAMILY A1,A2-RELATED"/>
    <property type="match status" value="1"/>
</dbReference>
<proteinExistence type="predicted"/>
<evidence type="ECO:0000256" key="3">
    <source>
        <dbReference type="ARBA" id="ARBA00022737"/>
    </source>
</evidence>
<dbReference type="GO" id="GO:0036444">
    <property type="term" value="P:calcium import into the mitochondrion"/>
    <property type="evidence" value="ECO:0007669"/>
    <property type="project" value="TreeGrafter"/>
</dbReference>
<organism evidence="6">
    <name type="scientific">Culex pipiens</name>
    <name type="common">House mosquito</name>
    <dbReference type="NCBI Taxonomy" id="7175"/>
    <lineage>
        <taxon>Eukaryota</taxon>
        <taxon>Metazoa</taxon>
        <taxon>Ecdysozoa</taxon>
        <taxon>Arthropoda</taxon>
        <taxon>Hexapoda</taxon>
        <taxon>Insecta</taxon>
        <taxon>Pterygota</taxon>
        <taxon>Neoptera</taxon>
        <taxon>Endopterygota</taxon>
        <taxon>Diptera</taxon>
        <taxon>Nematocera</taxon>
        <taxon>Culicoidea</taxon>
        <taxon>Culicidae</taxon>
        <taxon>Culicinae</taxon>
        <taxon>Culicini</taxon>
        <taxon>Culex</taxon>
        <taxon>Culex</taxon>
    </lineage>
</organism>
<accession>A0A8D8NDN8</accession>
<dbReference type="PANTHER" id="PTHR12294:SF1">
    <property type="entry name" value="CALCIUM UPTAKE PROTEIN 1, MITOCHONDRIAL"/>
    <property type="match status" value="1"/>
</dbReference>
<dbReference type="EMBL" id="HBUE01266380">
    <property type="protein sequence ID" value="CAG6561517.1"/>
    <property type="molecule type" value="Transcribed_RNA"/>
</dbReference>
<keyword evidence="3" id="KW-0677">Repeat</keyword>
<dbReference type="GO" id="GO:0051560">
    <property type="term" value="P:mitochondrial calcium ion homeostasis"/>
    <property type="evidence" value="ECO:0007669"/>
    <property type="project" value="TreeGrafter"/>
</dbReference>